<proteinExistence type="predicted"/>
<dbReference type="PANTHER" id="PTHR33923">
    <property type="entry name" value="CALMODULIN-BINDING PROTEIN-RELATED"/>
    <property type="match status" value="1"/>
</dbReference>
<dbReference type="PANTHER" id="PTHR33923:SF2">
    <property type="entry name" value="CALMODULIN-BINDING PROTEIN-RELATED"/>
    <property type="match status" value="1"/>
</dbReference>
<evidence type="ECO:0000259" key="2">
    <source>
        <dbReference type="SMART" id="SM01054"/>
    </source>
</evidence>
<feature type="compositionally biased region" description="Polar residues" evidence="1">
    <location>
        <begin position="555"/>
        <end position="571"/>
    </location>
</feature>
<dbReference type="InterPro" id="IPR044681">
    <property type="entry name" value="PICBP-like"/>
</dbReference>
<keyword evidence="3" id="KW-1185">Reference proteome</keyword>
<feature type="domain" description="Calmodulin-binding" evidence="2">
    <location>
        <begin position="615"/>
        <end position="729"/>
    </location>
</feature>
<feature type="compositionally biased region" description="Basic and acidic residues" evidence="1">
    <location>
        <begin position="32"/>
        <end position="43"/>
    </location>
</feature>
<feature type="region of interest" description="Disordered" evidence="1">
    <location>
        <begin position="519"/>
        <end position="578"/>
    </location>
</feature>
<dbReference type="AlphaFoldDB" id="A0A9R0JT42"/>
<dbReference type="GO" id="GO:0005516">
    <property type="term" value="F:calmodulin binding"/>
    <property type="evidence" value="ECO:0007669"/>
    <property type="project" value="InterPro"/>
</dbReference>
<sequence length="754" mass="84102">MKMVQRKVASNKLGNQAGSLVTEKMKPSLQNHDGKSKGADLKSVKMKKSRSVKRTNVEIGLHSRPEVREAPLQTGKPAPIVTPTNTPSPKKPLPLPCKSPYTSPNYMKSTNSSEARKEKVTTKVSNTISTSKLHRVANSVTKLSSFQKMRALIKTPSFKHTRSGACKKVVLCKSDSDVERATCSSTLKDSKFPTYLKLKPGATESEGNSVFKVCPYTYCSLNGHHHIAAPPLKRFLSSRRRLLKTLKVKPEVVSPRKAKAFENNENRGGDQKEDFFVQVFVPVPDRGIATQVSVSLSDGPSSEMDFQDQTEDTDLSGMNFSLKDEDYPPTPLQKQTSFESQSSPSEFFCENSDMEWEEGQSPTTHGNYGIYAKTDYSEDQDEPDFELSNIASEYLEFLADTYPPYFHDEMVECLSFSDIDSFSDSQSTQTGDNKHTEEQAMVTADMNSESKKEITKDSHLAKKVTVLAEESMNEQGRFFSDLLEEITEAQNVELDSYHFIVETEDDESSEGNYTVVEIGEESSEETSTPLSTITDEDSSSTKEEICIAGKDDQTDVSPTDDNCISKRSANSGEVEDSNKVELSTVEKNVGEVKASGMEDYHKTAEADALPAIRNSMQEAIKRNSNNAACDPNLKLLDSSSNLKRLLRGRKANEDNEEDRELNLRGPNFLTVEPGPEAEKVDLRHQEMDERRNAEDWMLDHALQKTVNQLAPARKRKVALLVEAFESILPIPKFESNMRRKSSSFSHARPIQACS</sequence>
<name>A0A9R0JT42_SPIOL</name>
<dbReference type="Proteomes" id="UP000813463">
    <property type="component" value="Chromosome 6"/>
</dbReference>
<reference evidence="3" key="1">
    <citation type="journal article" date="2021" name="Nat. Commun.">
        <title>Genomic analyses provide insights into spinach domestication and the genetic basis of agronomic traits.</title>
        <authorList>
            <person name="Cai X."/>
            <person name="Sun X."/>
            <person name="Xu C."/>
            <person name="Sun H."/>
            <person name="Wang X."/>
            <person name="Ge C."/>
            <person name="Zhang Z."/>
            <person name="Wang Q."/>
            <person name="Fei Z."/>
            <person name="Jiao C."/>
            <person name="Wang Q."/>
        </authorList>
    </citation>
    <scope>NUCLEOTIDE SEQUENCE [LARGE SCALE GENOMIC DNA]</scope>
    <source>
        <strain evidence="3">cv. Varoflay</strain>
    </source>
</reference>
<feature type="compositionally biased region" description="Basic residues" evidence="1">
    <location>
        <begin position="44"/>
        <end position="53"/>
    </location>
</feature>
<dbReference type="InterPro" id="IPR012417">
    <property type="entry name" value="CaM-bd_dom_pln"/>
</dbReference>
<dbReference type="KEGG" id="soe:110785819"/>
<reference evidence="4" key="2">
    <citation type="submission" date="2025-08" db="UniProtKB">
        <authorList>
            <consortium name="RefSeq"/>
        </authorList>
    </citation>
    <scope>IDENTIFICATION</scope>
    <source>
        <tissue evidence="4">Leaf</tissue>
    </source>
</reference>
<evidence type="ECO:0000313" key="4">
    <source>
        <dbReference type="RefSeq" id="XP_021846024.2"/>
    </source>
</evidence>
<feature type="compositionally biased region" description="Polar residues" evidence="1">
    <location>
        <begin position="101"/>
        <end position="113"/>
    </location>
</feature>
<feature type="compositionally biased region" description="Basic and acidic residues" evidence="1">
    <location>
        <begin position="539"/>
        <end position="553"/>
    </location>
</feature>
<evidence type="ECO:0000256" key="1">
    <source>
        <dbReference type="SAM" id="MobiDB-lite"/>
    </source>
</evidence>
<protein>
    <recommendedName>
        <fullName evidence="2">Calmodulin-binding domain-containing protein</fullName>
    </recommendedName>
</protein>
<accession>A0A9R0JT42</accession>
<feature type="compositionally biased region" description="Low complexity" evidence="1">
    <location>
        <begin position="337"/>
        <end position="346"/>
    </location>
</feature>
<feature type="region of interest" description="Disordered" evidence="1">
    <location>
        <begin position="1"/>
        <end position="126"/>
    </location>
</feature>
<feature type="region of interest" description="Disordered" evidence="1">
    <location>
        <begin position="323"/>
        <end position="346"/>
    </location>
</feature>
<dbReference type="SMART" id="SM01054">
    <property type="entry name" value="CaM_binding"/>
    <property type="match status" value="1"/>
</dbReference>
<evidence type="ECO:0000313" key="3">
    <source>
        <dbReference type="Proteomes" id="UP000813463"/>
    </source>
</evidence>
<dbReference type="RefSeq" id="XP_021846024.2">
    <property type="nucleotide sequence ID" value="XM_021990332.2"/>
</dbReference>
<dbReference type="GeneID" id="110785819"/>
<dbReference type="Pfam" id="PF07839">
    <property type="entry name" value="CaM_binding"/>
    <property type="match status" value="1"/>
</dbReference>
<gene>
    <name evidence="4" type="primary">LOC110785819</name>
</gene>
<organism evidence="3 4">
    <name type="scientific">Spinacia oleracea</name>
    <name type="common">Spinach</name>
    <dbReference type="NCBI Taxonomy" id="3562"/>
    <lineage>
        <taxon>Eukaryota</taxon>
        <taxon>Viridiplantae</taxon>
        <taxon>Streptophyta</taxon>
        <taxon>Embryophyta</taxon>
        <taxon>Tracheophyta</taxon>
        <taxon>Spermatophyta</taxon>
        <taxon>Magnoliopsida</taxon>
        <taxon>eudicotyledons</taxon>
        <taxon>Gunneridae</taxon>
        <taxon>Pentapetalae</taxon>
        <taxon>Caryophyllales</taxon>
        <taxon>Chenopodiaceae</taxon>
        <taxon>Chenopodioideae</taxon>
        <taxon>Anserineae</taxon>
        <taxon>Spinacia</taxon>
    </lineage>
</organism>